<evidence type="ECO:0000256" key="4">
    <source>
        <dbReference type="ARBA" id="ARBA00022729"/>
    </source>
</evidence>
<evidence type="ECO:0000256" key="7">
    <source>
        <dbReference type="SAM" id="SignalP"/>
    </source>
</evidence>
<keyword evidence="5" id="KW-0472">Membrane</keyword>
<evidence type="ECO:0000256" key="1">
    <source>
        <dbReference type="ARBA" id="ARBA00004193"/>
    </source>
</evidence>
<comment type="subcellular location">
    <subcellularLocation>
        <location evidence="1">Cell membrane</location>
        <topology evidence="1">Lipid-anchor</topology>
    </subcellularLocation>
</comment>
<evidence type="ECO:0000256" key="3">
    <source>
        <dbReference type="ARBA" id="ARBA00022475"/>
    </source>
</evidence>
<dbReference type="EMBL" id="JBFMIA010000003">
    <property type="protein sequence ID" value="MEW9501246.1"/>
    <property type="molecule type" value="Genomic_DNA"/>
</dbReference>
<evidence type="ECO:0000256" key="6">
    <source>
        <dbReference type="ARBA" id="ARBA00023288"/>
    </source>
</evidence>
<dbReference type="PANTHER" id="PTHR34296">
    <property type="entry name" value="TRANSCRIPTIONAL ACTIVATOR PROTEIN MED"/>
    <property type="match status" value="1"/>
</dbReference>
<feature type="domain" description="ABC transporter substrate-binding protein PnrA-like" evidence="8">
    <location>
        <begin position="47"/>
        <end position="354"/>
    </location>
</feature>
<protein>
    <submittedName>
        <fullName evidence="9">BMP family protein</fullName>
    </submittedName>
</protein>
<dbReference type="CDD" id="cd06354">
    <property type="entry name" value="PBP1_PrnA-like"/>
    <property type="match status" value="1"/>
</dbReference>
<dbReference type="Proteomes" id="UP001556040">
    <property type="component" value="Unassembled WGS sequence"/>
</dbReference>
<dbReference type="PROSITE" id="PS51257">
    <property type="entry name" value="PROKAR_LIPOPROTEIN"/>
    <property type="match status" value="1"/>
</dbReference>
<evidence type="ECO:0000313" key="9">
    <source>
        <dbReference type="EMBL" id="MEW9501246.1"/>
    </source>
</evidence>
<sequence length="358" mass="38175">MKKRKFGLALSMFLAAGTILGACGTDDADKDGGGDDASTGETSDFSVSMVTDTGGVDDKSFNQSAWEGLEALGADYDLEKGVGGYDYFQSNNEADYVTNLKTAARNNFDLVFGIGYLLEEPIKQVAEQEEDTMFALVDAVAELDNIASITFTDHEGSFLVGVAAGLQTKTNKIGFIGGTDSDLINKFAAGFKAGVEAVNPDAEIDINLTGGFSDAARGQQLAASMYGGGADIIYHAAGETGTGVFTEAKNLKQQEPEREIFVIGVDRDQEEEGALTVEGEDYNVTLTSMVKRVDVAVQDISKRAMEGDFPGGEVIEYGIEEEGILVAETNLSQEILDEVESYKQQIVDGEIDVPLTME</sequence>
<dbReference type="PANTHER" id="PTHR34296:SF2">
    <property type="entry name" value="ABC TRANSPORTER GUANOSINE-BINDING PROTEIN NUPN"/>
    <property type="match status" value="1"/>
</dbReference>
<dbReference type="Gene3D" id="3.40.50.2300">
    <property type="match status" value="2"/>
</dbReference>
<dbReference type="RefSeq" id="WP_367778727.1">
    <property type="nucleotide sequence ID" value="NZ_JBFMIA010000003.1"/>
</dbReference>
<dbReference type="InterPro" id="IPR028082">
    <property type="entry name" value="Peripla_BP_I"/>
</dbReference>
<feature type="chain" id="PRO_5046829425" evidence="7">
    <location>
        <begin position="22"/>
        <end position="358"/>
    </location>
</feature>
<dbReference type="Pfam" id="PF02608">
    <property type="entry name" value="Bmp"/>
    <property type="match status" value="1"/>
</dbReference>
<comment type="caution">
    <text evidence="9">The sequence shown here is derived from an EMBL/GenBank/DDBJ whole genome shotgun (WGS) entry which is preliminary data.</text>
</comment>
<keyword evidence="3" id="KW-1003">Cell membrane</keyword>
<feature type="signal peptide" evidence="7">
    <location>
        <begin position="1"/>
        <end position="21"/>
    </location>
</feature>
<evidence type="ECO:0000313" key="10">
    <source>
        <dbReference type="Proteomes" id="UP001556040"/>
    </source>
</evidence>
<evidence type="ECO:0000259" key="8">
    <source>
        <dbReference type="Pfam" id="PF02608"/>
    </source>
</evidence>
<dbReference type="SUPFAM" id="SSF53822">
    <property type="entry name" value="Periplasmic binding protein-like I"/>
    <property type="match status" value="1"/>
</dbReference>
<keyword evidence="4 7" id="KW-0732">Signal</keyword>
<keyword evidence="10" id="KW-1185">Reference proteome</keyword>
<proteinExistence type="inferred from homology"/>
<gene>
    <name evidence="9" type="ORF">AB1471_05470</name>
</gene>
<name>A0ABV3Q2B1_9BACL</name>
<reference evidence="9 10" key="1">
    <citation type="journal article" date="1979" name="Int. J. Syst. Evol. Microbiol.">
        <title>Bacillus globisporus subsp. marinus subsp. nov.</title>
        <authorList>
            <person name="Liu H."/>
        </authorList>
    </citation>
    <scope>NUCLEOTIDE SEQUENCE [LARGE SCALE GENOMIC DNA]</scope>
    <source>
        <strain evidence="9 10">DSM 1297</strain>
    </source>
</reference>
<dbReference type="InterPro" id="IPR050957">
    <property type="entry name" value="BMP_lipoprotein"/>
</dbReference>
<evidence type="ECO:0000256" key="2">
    <source>
        <dbReference type="ARBA" id="ARBA00008610"/>
    </source>
</evidence>
<comment type="similarity">
    <text evidence="2">Belongs to the BMP lipoprotein family.</text>
</comment>
<accession>A0ABV3Q2B1</accession>
<evidence type="ECO:0000256" key="5">
    <source>
        <dbReference type="ARBA" id="ARBA00023136"/>
    </source>
</evidence>
<dbReference type="InterPro" id="IPR003760">
    <property type="entry name" value="PnrA-like"/>
</dbReference>
<keyword evidence="6" id="KW-0449">Lipoprotein</keyword>
<organism evidence="9 10">
    <name type="scientific">Jeotgalibacillus marinus</name>
    <dbReference type="NCBI Taxonomy" id="86667"/>
    <lineage>
        <taxon>Bacteria</taxon>
        <taxon>Bacillati</taxon>
        <taxon>Bacillota</taxon>
        <taxon>Bacilli</taxon>
        <taxon>Bacillales</taxon>
        <taxon>Caryophanaceae</taxon>
        <taxon>Jeotgalibacillus</taxon>
    </lineage>
</organism>